<feature type="transmembrane region" description="Helical" evidence="1">
    <location>
        <begin position="138"/>
        <end position="157"/>
    </location>
</feature>
<evidence type="ECO:0000313" key="3">
    <source>
        <dbReference type="Proteomes" id="UP001042704"/>
    </source>
</evidence>
<dbReference type="AlphaFoldDB" id="A0A8A3S7Z6"/>
<accession>A0A8A3S7Z6</accession>
<evidence type="ECO:0000313" key="2">
    <source>
        <dbReference type="EMBL" id="QSZ68162.1"/>
    </source>
</evidence>
<feature type="transmembrane region" description="Helical" evidence="1">
    <location>
        <begin position="351"/>
        <end position="372"/>
    </location>
</feature>
<keyword evidence="1" id="KW-0812">Transmembrane</keyword>
<evidence type="ECO:0000256" key="1">
    <source>
        <dbReference type="SAM" id="Phobius"/>
    </source>
</evidence>
<feature type="transmembrane region" description="Helical" evidence="1">
    <location>
        <begin position="314"/>
        <end position="339"/>
    </location>
</feature>
<dbReference type="RefSeq" id="WP_265581106.1">
    <property type="nucleotide sequence ID" value="NZ_CP036172.1"/>
</dbReference>
<protein>
    <submittedName>
        <fullName evidence="2">Uncharacterized protein</fullName>
    </submittedName>
</protein>
<proteinExistence type="predicted"/>
<dbReference type="GeneID" id="76425101"/>
<dbReference type="EMBL" id="CP036172">
    <property type="protein sequence ID" value="QSZ68162.1"/>
    <property type="molecule type" value="Genomic_DNA"/>
</dbReference>
<feature type="transmembrane region" description="Helical" evidence="1">
    <location>
        <begin position="105"/>
        <end position="126"/>
    </location>
</feature>
<feature type="transmembrane region" description="Helical" evidence="1">
    <location>
        <begin position="251"/>
        <end position="270"/>
    </location>
</feature>
<feature type="transmembrane region" description="Helical" evidence="1">
    <location>
        <begin position="177"/>
        <end position="195"/>
    </location>
</feature>
<feature type="transmembrane region" description="Helical" evidence="1">
    <location>
        <begin position="62"/>
        <end position="85"/>
    </location>
</feature>
<reference evidence="2" key="1">
    <citation type="journal article" date="2001" name="Int. J. Syst. Evol. Microbiol.">
        <title>Methanofollis aquaemaris sp. nov., a methanogen isolated from an aquaculture fish pond.</title>
        <authorList>
            <person name="Lai M.C."/>
            <person name="Chen S.C."/>
        </authorList>
    </citation>
    <scope>NUCLEOTIDE SEQUENCE</scope>
    <source>
        <strain evidence="2">N2F9704</strain>
    </source>
</reference>
<keyword evidence="1" id="KW-1133">Transmembrane helix</keyword>
<dbReference type="Proteomes" id="UP001042704">
    <property type="component" value="Chromosome"/>
</dbReference>
<keyword evidence="3" id="KW-1185">Reference proteome</keyword>
<keyword evidence="1" id="KW-0472">Membrane</keyword>
<feature type="transmembrane region" description="Helical" evidence="1">
    <location>
        <begin position="207"/>
        <end position="239"/>
    </location>
</feature>
<organism evidence="2 3">
    <name type="scientific">Methanofollis aquaemaris</name>
    <dbReference type="NCBI Taxonomy" id="126734"/>
    <lineage>
        <taxon>Archaea</taxon>
        <taxon>Methanobacteriati</taxon>
        <taxon>Methanobacteriota</taxon>
        <taxon>Stenosarchaea group</taxon>
        <taxon>Methanomicrobia</taxon>
        <taxon>Methanomicrobiales</taxon>
        <taxon>Methanomicrobiaceae</taxon>
        <taxon>Methanofollis</taxon>
    </lineage>
</organism>
<gene>
    <name evidence="2" type="ORF">RJ40_11995</name>
</gene>
<feature type="transmembrane region" description="Helical" evidence="1">
    <location>
        <begin position="33"/>
        <end position="50"/>
    </location>
</feature>
<name>A0A8A3S7Z6_9EURY</name>
<reference evidence="2" key="2">
    <citation type="submission" date="2019-02" db="EMBL/GenBank/DDBJ databases">
        <authorList>
            <person name="Chen S.-C."/>
            <person name="Chien H.-H."/>
            <person name="Lai M.-C."/>
        </authorList>
    </citation>
    <scope>NUCLEOTIDE SEQUENCE</scope>
    <source>
        <strain evidence="2">N2F9704</strain>
    </source>
</reference>
<sequence length="382" mass="41287">MYSLLNAFLFAVETGQFQVPGPYLFDLGMPEISLLYLFSALLVLGLFVLVSRLRSPHLQASVFIVLGLSLALLSYGIQKYMQIYFPDLFILGLSDWNWYDLRNRSAALCRFASLLVSTLVPAVYLMPRLELGSRWRCLSLYGVIVTTPIIYANYVLYVTMTPGSGIDLPAWVPAVNPFVSAVAIAAILFGFLVVFREIQKQAPSPTLCVIGLSVLALLALILTFQTAVALCAVLMLIALQKTEVRADTGPVSVALIMGAVLMALVGSWLGSMGPDVGRFAPVWLFPILAMAFATLAPVLFFLPRVSETRRVLSVFLISFAAGLVVGLLGMLTGDAGVLVQPDILPQSAVQIFVNLGLGVVIPALLMTGYLSVRGEPPILPRG</sequence>
<dbReference type="KEGG" id="maqe:RJ40_11995"/>
<feature type="transmembrane region" description="Helical" evidence="1">
    <location>
        <begin position="282"/>
        <end position="302"/>
    </location>
</feature>